<name>A0A854NDK4_CORDP</name>
<accession>A0A854NDK4</accession>
<proteinExistence type="predicted"/>
<evidence type="ECO:0000313" key="1">
    <source>
        <dbReference type="EMBL" id="OWM34338.1"/>
    </source>
</evidence>
<organism evidence="1 2">
    <name type="scientific">Corynebacterium diphtheriae bv. mitis</name>
    <dbReference type="NCBI Taxonomy" id="1806053"/>
    <lineage>
        <taxon>Bacteria</taxon>
        <taxon>Bacillati</taxon>
        <taxon>Actinomycetota</taxon>
        <taxon>Actinomycetes</taxon>
        <taxon>Mycobacteriales</taxon>
        <taxon>Corynebacteriaceae</taxon>
        <taxon>Corynebacterium</taxon>
    </lineage>
</organism>
<protein>
    <submittedName>
        <fullName evidence="1">Uncharacterized protein</fullName>
    </submittedName>
</protein>
<dbReference type="EMBL" id="LSZF01000026">
    <property type="protein sequence ID" value="OWM34338.1"/>
    <property type="molecule type" value="Genomic_DNA"/>
</dbReference>
<comment type="caution">
    <text evidence="1">The sequence shown here is derived from an EMBL/GenBank/DDBJ whole genome shotgun (WGS) entry which is preliminary data.</text>
</comment>
<dbReference type="AlphaFoldDB" id="A0A854NDK4"/>
<sequence>MYRLTPPLPPTLIRVTSPDPTTIPTILRLVENIWQGQPNLSLVAILDILCNHGLDWDSTPSDTIAVLRAYLDDFPTTLSEDTLASGRTFRIRTTSPTSEFIICGHRIAALGNAPTTWEFEHLTRAEIHQPLRIDAHRYGVITHIDNLGDLTPATATSLLVTLAPFLHDAPTLVLSNASTRKVIAYTTKNRRKESSILSGNLIKYAIGGRCVVASPSGEVVDLGEVVSVMAVG</sequence>
<gene>
    <name evidence="1" type="ORF">AY602_06505</name>
</gene>
<evidence type="ECO:0000313" key="2">
    <source>
        <dbReference type="Proteomes" id="UP000197692"/>
    </source>
</evidence>
<reference evidence="2" key="1">
    <citation type="submission" date="2016-02" db="EMBL/GenBank/DDBJ databases">
        <title>Genomic analyses of a collection of pathogenic Corynebacterium diphtheriae.</title>
        <authorList>
            <person name="Sangal V."/>
            <person name="Titov L."/>
        </authorList>
    </citation>
    <scope>NUCLEOTIDE SEQUENCE [LARGE SCALE GENOMIC DNA]</scope>
    <source>
        <strain evidence="2">1438</strain>
    </source>
</reference>
<dbReference type="Proteomes" id="UP000197692">
    <property type="component" value="Unassembled WGS sequence"/>
</dbReference>